<dbReference type="AlphaFoldDB" id="A0A430LRU3"/>
<organism evidence="3 4">
    <name type="scientific">Fusarium euwallaceae</name>
    <dbReference type="NCBI Taxonomy" id="1147111"/>
    <lineage>
        <taxon>Eukaryota</taxon>
        <taxon>Fungi</taxon>
        <taxon>Dikarya</taxon>
        <taxon>Ascomycota</taxon>
        <taxon>Pezizomycotina</taxon>
        <taxon>Sordariomycetes</taxon>
        <taxon>Hypocreomycetidae</taxon>
        <taxon>Hypocreales</taxon>
        <taxon>Nectriaceae</taxon>
        <taxon>Fusarium</taxon>
        <taxon>Fusarium solani species complex</taxon>
    </lineage>
</organism>
<keyword evidence="4" id="KW-1185">Reference proteome</keyword>
<evidence type="ECO:0000313" key="4">
    <source>
        <dbReference type="Proteomes" id="UP000287124"/>
    </source>
</evidence>
<feature type="transmembrane region" description="Helical" evidence="2">
    <location>
        <begin position="259"/>
        <end position="283"/>
    </location>
</feature>
<feature type="region of interest" description="Disordered" evidence="1">
    <location>
        <begin position="850"/>
        <end position="871"/>
    </location>
</feature>
<accession>A0A430LRU3</accession>
<evidence type="ECO:0000313" key="3">
    <source>
        <dbReference type="EMBL" id="RTE78391.1"/>
    </source>
</evidence>
<feature type="transmembrane region" description="Helical" evidence="2">
    <location>
        <begin position="167"/>
        <end position="192"/>
    </location>
</feature>
<reference evidence="3 4" key="1">
    <citation type="submission" date="2017-06" db="EMBL/GenBank/DDBJ databases">
        <title>Comparative genomic analysis of Ambrosia Fusariam Clade fungi.</title>
        <authorList>
            <person name="Stajich J.E."/>
            <person name="Carrillo J."/>
            <person name="Kijimoto T."/>
            <person name="Eskalen A."/>
            <person name="O'Donnell K."/>
            <person name="Kasson M."/>
        </authorList>
    </citation>
    <scope>NUCLEOTIDE SEQUENCE [LARGE SCALE GENOMIC DNA]</scope>
    <source>
        <strain evidence="3 4">UCR1854</strain>
    </source>
</reference>
<keyword evidence="2" id="KW-0812">Transmembrane</keyword>
<feature type="transmembrane region" description="Helical" evidence="2">
    <location>
        <begin position="758"/>
        <end position="784"/>
    </location>
</feature>
<proteinExistence type="predicted"/>
<protein>
    <submittedName>
        <fullName evidence="3">Uncharacterized protein</fullName>
    </submittedName>
</protein>
<evidence type="ECO:0000256" key="1">
    <source>
        <dbReference type="SAM" id="MobiDB-lite"/>
    </source>
</evidence>
<feature type="region of interest" description="Disordered" evidence="1">
    <location>
        <begin position="202"/>
        <end position="235"/>
    </location>
</feature>
<feature type="transmembrane region" description="Helical" evidence="2">
    <location>
        <begin position="303"/>
        <end position="323"/>
    </location>
</feature>
<sequence length="871" mass="97078">MNSNVTEDLAKAIKHWGLSCPAGGRFYICENADKEFVGCCTSDPCAKGKGVCPDKDLRVATFDRDFYAEIPIQDCASRVGSEIWYTCSFRDPPFIGCCEQNACGSGCSREKLIPMLLSKDLVERYSFFYPESGRNATTVSIPRPTFTSALESPEGEGSQQNQTKHSIGAGAVAGICVAVVVVVVLLLLGAFWRYSHSRGRKRTVSGSQQSSQQTYTPVLDDSSAQDTEERPEHAAEADPIAEIYIERRLSPGRLHDLDVTWLLGSAWDIILTFVPTCFIALALVSVHLDEQPVSDFGERIVELIRLSPTIYPILFAAVSSRFYKAFARWCLERPNGIGLATLEQIFGSQSFASAVERAFFVRTQVMIGSWILLIWAMSPLGGQSASRLLAPGNSTTTSDTTIYFSDPGSQFFAFPTWSSFKDKRRSITALYSSTLMSSQQQKGSTRDLWELPKIPQWPSERKMGEWYDVEDGAFNRGDSHYASLLGIKIQGLDSSSTDRLYDFTVNSSYMDFKCIYAGRRDTGGGSKPFSIDMKTPWGDSFTPKAWGRWKNRDDLPPIQLTYISVGQERKDDREYDPLVSSMINCTMQTITVETLIRCGPRPLATSCSARRQRRVKGKHDPNRPPEPILSNPIVLQGTMDYWPQASGQDDTDNEDLASPTENYIMGDSHPFAGQPYRAWTKEDLSIFPDVFSRRFTTAFNTYWDAALNPFSHTNVSFAFSPSFNIHNSGESGNSIQVFMNSTSGTTTATYQVYKANRLWVAILLATTTLLQLLAVLGLVLQFFIRGPDVLGFASSLTRDNPYVPLAPGGSSLDGPDRARKLRDLRIQLADVRPESEMGYIAVRAVPSVQDEDEQDSKKTEWRPLDRKRLYA</sequence>
<feature type="region of interest" description="Disordered" evidence="1">
    <location>
        <begin position="609"/>
        <end position="630"/>
    </location>
</feature>
<comment type="caution">
    <text evidence="3">The sequence shown here is derived from an EMBL/GenBank/DDBJ whole genome shotgun (WGS) entry which is preliminary data.</text>
</comment>
<name>A0A430LRU3_9HYPO</name>
<feature type="region of interest" description="Disordered" evidence="1">
    <location>
        <begin position="139"/>
        <end position="162"/>
    </location>
</feature>
<dbReference type="Proteomes" id="UP000287124">
    <property type="component" value="Unassembled WGS sequence"/>
</dbReference>
<evidence type="ECO:0000256" key="2">
    <source>
        <dbReference type="SAM" id="Phobius"/>
    </source>
</evidence>
<keyword evidence="2" id="KW-0472">Membrane</keyword>
<keyword evidence="2" id="KW-1133">Transmembrane helix</keyword>
<feature type="compositionally biased region" description="Basic and acidic residues" evidence="1">
    <location>
        <begin position="855"/>
        <end position="871"/>
    </location>
</feature>
<feature type="compositionally biased region" description="Polar residues" evidence="1">
    <location>
        <begin position="139"/>
        <end position="150"/>
    </location>
</feature>
<gene>
    <name evidence="3" type="ORF">BHE90_007147</name>
</gene>
<dbReference type="EMBL" id="MIKF01000097">
    <property type="protein sequence ID" value="RTE78391.1"/>
    <property type="molecule type" value="Genomic_DNA"/>
</dbReference>